<dbReference type="EMBL" id="WIUZ02000001">
    <property type="protein sequence ID" value="KAF9792758.1"/>
    <property type="molecule type" value="Genomic_DNA"/>
</dbReference>
<reference evidence="2" key="1">
    <citation type="journal article" date="2020" name="Nat. Commun.">
        <title>Large-scale genome sequencing of mycorrhizal fungi provides insights into the early evolution of symbiotic traits.</title>
        <authorList>
            <person name="Miyauchi S."/>
            <person name="Kiss E."/>
            <person name="Kuo A."/>
            <person name="Drula E."/>
            <person name="Kohler A."/>
            <person name="Sanchez-Garcia M."/>
            <person name="Morin E."/>
            <person name="Andreopoulos B."/>
            <person name="Barry K.W."/>
            <person name="Bonito G."/>
            <person name="Buee M."/>
            <person name="Carver A."/>
            <person name="Chen C."/>
            <person name="Cichocki N."/>
            <person name="Clum A."/>
            <person name="Culley D."/>
            <person name="Crous P.W."/>
            <person name="Fauchery L."/>
            <person name="Girlanda M."/>
            <person name="Hayes R.D."/>
            <person name="Keri Z."/>
            <person name="LaButti K."/>
            <person name="Lipzen A."/>
            <person name="Lombard V."/>
            <person name="Magnuson J."/>
            <person name="Maillard F."/>
            <person name="Murat C."/>
            <person name="Nolan M."/>
            <person name="Ohm R.A."/>
            <person name="Pangilinan J."/>
            <person name="Pereira M.F."/>
            <person name="Perotto S."/>
            <person name="Peter M."/>
            <person name="Pfister S."/>
            <person name="Riley R."/>
            <person name="Sitrit Y."/>
            <person name="Stielow J.B."/>
            <person name="Szollosi G."/>
            <person name="Zifcakova L."/>
            <person name="Stursova M."/>
            <person name="Spatafora J.W."/>
            <person name="Tedersoo L."/>
            <person name="Vaario L.M."/>
            <person name="Yamada A."/>
            <person name="Yan M."/>
            <person name="Wang P."/>
            <person name="Xu J."/>
            <person name="Bruns T."/>
            <person name="Baldrian P."/>
            <person name="Vilgalys R."/>
            <person name="Dunand C."/>
            <person name="Henrissat B."/>
            <person name="Grigoriev I.V."/>
            <person name="Hibbett D."/>
            <person name="Nagy L.G."/>
            <person name="Martin F.M."/>
        </authorList>
    </citation>
    <scope>NUCLEOTIDE SEQUENCE</scope>
    <source>
        <strain evidence="2">UH-Tt-Lm1</strain>
    </source>
</reference>
<name>A0A9P6HR52_9AGAM</name>
<feature type="signal peptide" evidence="1">
    <location>
        <begin position="1"/>
        <end position="24"/>
    </location>
</feature>
<feature type="chain" id="PRO_5040109211" evidence="1">
    <location>
        <begin position="25"/>
        <end position="71"/>
    </location>
</feature>
<organism evidence="2 3">
    <name type="scientific">Thelephora terrestris</name>
    <dbReference type="NCBI Taxonomy" id="56493"/>
    <lineage>
        <taxon>Eukaryota</taxon>
        <taxon>Fungi</taxon>
        <taxon>Dikarya</taxon>
        <taxon>Basidiomycota</taxon>
        <taxon>Agaricomycotina</taxon>
        <taxon>Agaricomycetes</taxon>
        <taxon>Thelephorales</taxon>
        <taxon>Thelephoraceae</taxon>
        <taxon>Thelephora</taxon>
    </lineage>
</organism>
<accession>A0A9P6HR52</accession>
<proteinExistence type="predicted"/>
<gene>
    <name evidence="2" type="ORF">BJ322DRAFT_1031224</name>
</gene>
<dbReference type="Proteomes" id="UP000736335">
    <property type="component" value="Unassembled WGS sequence"/>
</dbReference>
<evidence type="ECO:0000313" key="2">
    <source>
        <dbReference type="EMBL" id="KAF9792758.1"/>
    </source>
</evidence>
<protein>
    <submittedName>
        <fullName evidence="2">Uncharacterized protein</fullName>
    </submittedName>
</protein>
<keyword evidence="3" id="KW-1185">Reference proteome</keyword>
<sequence>MLLKHWLWNLALLLLLVLGPEISALAFPLLLEEGHEKICPVISPLNQLEADQAARVFCPTPSPASRISAGV</sequence>
<evidence type="ECO:0000313" key="3">
    <source>
        <dbReference type="Proteomes" id="UP000736335"/>
    </source>
</evidence>
<comment type="caution">
    <text evidence="2">The sequence shown here is derived from an EMBL/GenBank/DDBJ whole genome shotgun (WGS) entry which is preliminary data.</text>
</comment>
<evidence type="ECO:0000256" key="1">
    <source>
        <dbReference type="SAM" id="SignalP"/>
    </source>
</evidence>
<reference evidence="2" key="2">
    <citation type="submission" date="2020-11" db="EMBL/GenBank/DDBJ databases">
        <authorList>
            <consortium name="DOE Joint Genome Institute"/>
            <person name="Kuo A."/>
            <person name="Miyauchi S."/>
            <person name="Kiss E."/>
            <person name="Drula E."/>
            <person name="Kohler A."/>
            <person name="Sanchez-Garcia M."/>
            <person name="Andreopoulos B."/>
            <person name="Barry K.W."/>
            <person name="Bonito G."/>
            <person name="Buee M."/>
            <person name="Carver A."/>
            <person name="Chen C."/>
            <person name="Cichocki N."/>
            <person name="Clum A."/>
            <person name="Culley D."/>
            <person name="Crous P.W."/>
            <person name="Fauchery L."/>
            <person name="Girlanda M."/>
            <person name="Hayes R."/>
            <person name="Keri Z."/>
            <person name="Labutti K."/>
            <person name="Lipzen A."/>
            <person name="Lombard V."/>
            <person name="Magnuson J."/>
            <person name="Maillard F."/>
            <person name="Morin E."/>
            <person name="Murat C."/>
            <person name="Nolan M."/>
            <person name="Ohm R."/>
            <person name="Pangilinan J."/>
            <person name="Pereira M."/>
            <person name="Perotto S."/>
            <person name="Peter M."/>
            <person name="Riley R."/>
            <person name="Sitrit Y."/>
            <person name="Stielow B."/>
            <person name="Szollosi G."/>
            <person name="Zifcakova L."/>
            <person name="Stursova M."/>
            <person name="Spatafora J.W."/>
            <person name="Tedersoo L."/>
            <person name="Vaario L.-M."/>
            <person name="Yamada A."/>
            <person name="Yan M."/>
            <person name="Wang P."/>
            <person name="Xu J."/>
            <person name="Bruns T."/>
            <person name="Baldrian P."/>
            <person name="Vilgalys R."/>
            <person name="Henrissat B."/>
            <person name="Grigoriev I.V."/>
            <person name="Hibbett D."/>
            <person name="Nagy L.G."/>
            <person name="Martin F.M."/>
        </authorList>
    </citation>
    <scope>NUCLEOTIDE SEQUENCE</scope>
    <source>
        <strain evidence="2">UH-Tt-Lm1</strain>
    </source>
</reference>
<keyword evidence="1" id="KW-0732">Signal</keyword>
<dbReference type="AlphaFoldDB" id="A0A9P6HR52"/>